<comment type="caution">
    <text evidence="1">The sequence shown here is derived from an EMBL/GenBank/DDBJ whole genome shotgun (WGS) entry which is preliminary data.</text>
</comment>
<evidence type="ECO:0000313" key="1">
    <source>
        <dbReference type="EMBL" id="RRJ34233.1"/>
    </source>
</evidence>
<dbReference type="EMBL" id="RRCH01000001">
    <property type="protein sequence ID" value="RRJ34233.1"/>
    <property type="molecule type" value="Genomic_DNA"/>
</dbReference>
<dbReference type="RefSeq" id="WP_124953150.1">
    <property type="nucleotide sequence ID" value="NZ_RRCH01000001.1"/>
</dbReference>
<evidence type="ECO:0000313" key="2">
    <source>
        <dbReference type="Proteomes" id="UP000282322"/>
    </source>
</evidence>
<sequence length="204" mass="22788">MADLSDEDAAVVELVRHEFESMGDFHAEGPNSRITVDPADALSSDVDGDCSDSIFYSSVQGEFMDWGFRLTCELRDAFPPEANHSMTELTPYAKRVAERLLRTWLTVDFNNYSPVGDTWISGSITDAADAKRAREAYAKVHGKQPPDSYYLSLIEADEEVIRLAMKTAPGRAFDSADDFRQQCPEGETALYHIDSPESELTQLY</sequence>
<reference evidence="1 2" key="1">
    <citation type="submission" date="2018-11" db="EMBL/GenBank/DDBJ databases">
        <title>Taxonoimc description of Halomarina strain SPP-AMP-1.</title>
        <authorList>
            <person name="Pal Y."/>
            <person name="Srinivasana K."/>
            <person name="Verma A."/>
            <person name="Kumar P."/>
        </authorList>
    </citation>
    <scope>NUCLEOTIDE SEQUENCE [LARGE SCALE GENOMIC DNA]</scope>
    <source>
        <strain evidence="1 2">SPP-AMP-1</strain>
    </source>
</reference>
<name>A0A3P3RPE3_9EURY</name>
<proteinExistence type="predicted"/>
<protein>
    <submittedName>
        <fullName evidence="1">Uncharacterized protein</fullName>
    </submittedName>
</protein>
<gene>
    <name evidence="1" type="ORF">EIK79_00185</name>
</gene>
<organism evidence="1 2">
    <name type="scientific">Halocatena pleomorpha</name>
    <dbReference type="NCBI Taxonomy" id="1785090"/>
    <lineage>
        <taxon>Archaea</taxon>
        <taxon>Methanobacteriati</taxon>
        <taxon>Methanobacteriota</taxon>
        <taxon>Stenosarchaea group</taxon>
        <taxon>Halobacteria</taxon>
        <taxon>Halobacteriales</taxon>
        <taxon>Natronomonadaceae</taxon>
        <taxon>Halocatena</taxon>
    </lineage>
</organism>
<accession>A0A3P3RPE3</accession>
<keyword evidence="2" id="KW-1185">Reference proteome</keyword>
<dbReference type="Proteomes" id="UP000282322">
    <property type="component" value="Unassembled WGS sequence"/>
</dbReference>
<dbReference type="AlphaFoldDB" id="A0A3P3RPE3"/>